<dbReference type="RefSeq" id="WP_369292870.1">
    <property type="nucleotide sequence ID" value="NZ_VCDN01000031.1"/>
</dbReference>
<keyword evidence="2" id="KW-1185">Reference proteome</keyword>
<reference evidence="2" key="1">
    <citation type="journal article" date="2024" name="Toxins">
        <title>Genome Sequence Analysis of Native Xenorhabdus Strains Isolated from Entomopathogenic Nematodes in Argentina.</title>
        <authorList>
            <person name="Palma L."/>
            <person name="Frizzo L."/>
            <person name="Kaiser S."/>
            <person name="Berry C."/>
            <person name="Caballero P."/>
            <person name="Bode H.B."/>
            <person name="Del Valle E.E."/>
        </authorList>
    </citation>
    <scope>NUCLEOTIDE SEQUENCE [LARGE SCALE GENOMIC DNA]</scope>
    <source>
        <strain evidence="2">12</strain>
    </source>
</reference>
<dbReference type="EMBL" id="VCDN01000031">
    <property type="protein sequence ID" value="MDX7987411.1"/>
    <property type="molecule type" value="Genomic_DNA"/>
</dbReference>
<dbReference type="Proteomes" id="UP001271890">
    <property type="component" value="Unassembled WGS sequence"/>
</dbReference>
<evidence type="ECO:0000313" key="1">
    <source>
        <dbReference type="EMBL" id="MDX7987411.1"/>
    </source>
</evidence>
<dbReference type="Pfam" id="PF03400">
    <property type="entry name" value="DDE_Tnp_IS1"/>
    <property type="match status" value="1"/>
</dbReference>
<accession>A0ABU4S9G7</accession>
<protein>
    <submittedName>
        <fullName evidence="1">Uncharacterized protein</fullName>
    </submittedName>
</protein>
<sequence length="54" mass="6281">MIVHVFGPERTDATCRKLLDLLMPFSIHFITTDDLRSNTREIEPEKHHYNALAS</sequence>
<proteinExistence type="predicted"/>
<comment type="caution">
    <text evidence="1">The sequence shown here is derived from an EMBL/GenBank/DDBJ whole genome shotgun (WGS) entry which is preliminary data.</text>
</comment>
<gene>
    <name evidence="1" type="ORF">FE392_08720</name>
</gene>
<dbReference type="InterPro" id="IPR005063">
    <property type="entry name" value="Transposase_27"/>
</dbReference>
<evidence type="ECO:0000313" key="2">
    <source>
        <dbReference type="Proteomes" id="UP001271890"/>
    </source>
</evidence>
<organism evidence="1 2">
    <name type="scientific">Xenorhabdus santafensis</name>
    <dbReference type="NCBI Taxonomy" id="2582833"/>
    <lineage>
        <taxon>Bacteria</taxon>
        <taxon>Pseudomonadati</taxon>
        <taxon>Pseudomonadota</taxon>
        <taxon>Gammaproteobacteria</taxon>
        <taxon>Enterobacterales</taxon>
        <taxon>Morganellaceae</taxon>
        <taxon>Xenorhabdus</taxon>
    </lineage>
</organism>
<name>A0ABU4S9G7_9GAMM</name>